<dbReference type="PANTHER" id="PTHR43918:SF4">
    <property type="entry name" value="CARBOXYLIC ESTER HYDROLASE"/>
    <property type="match status" value="1"/>
</dbReference>
<dbReference type="InterPro" id="IPR029058">
    <property type="entry name" value="AB_hydrolase_fold"/>
</dbReference>
<dbReference type="InterPro" id="IPR019819">
    <property type="entry name" value="Carboxylesterase_B_CS"/>
</dbReference>
<feature type="domain" description="Carboxylesterase type B" evidence="4">
    <location>
        <begin position="23"/>
        <end position="342"/>
    </location>
</feature>
<reference evidence="5 6" key="1">
    <citation type="submission" date="2014-06" db="EMBL/GenBank/DDBJ databases">
        <title>Evolutionary Origins and Diversification of the Mycorrhizal Mutualists.</title>
        <authorList>
            <consortium name="DOE Joint Genome Institute"/>
            <consortium name="Mycorrhizal Genomics Consortium"/>
            <person name="Kohler A."/>
            <person name="Kuo A."/>
            <person name="Nagy L.G."/>
            <person name="Floudas D."/>
            <person name="Copeland A."/>
            <person name="Barry K.W."/>
            <person name="Cichocki N."/>
            <person name="Veneault-Fourrey C."/>
            <person name="LaButti K."/>
            <person name="Lindquist E.A."/>
            <person name="Lipzen A."/>
            <person name="Lundell T."/>
            <person name="Morin E."/>
            <person name="Murat C."/>
            <person name="Riley R."/>
            <person name="Ohm R."/>
            <person name="Sun H."/>
            <person name="Tunlid A."/>
            <person name="Henrissat B."/>
            <person name="Grigoriev I.V."/>
            <person name="Hibbett D.S."/>
            <person name="Martin F."/>
        </authorList>
    </citation>
    <scope>NUCLEOTIDE SEQUENCE [LARGE SCALE GENOMIC DNA]</scope>
    <source>
        <strain evidence="5 6">SS14</strain>
    </source>
</reference>
<dbReference type="Gene3D" id="3.40.50.1820">
    <property type="entry name" value="alpha/beta hydrolase"/>
    <property type="match status" value="1"/>
</dbReference>
<feature type="chain" id="PRO_5005112088" description="Carboxylic ester hydrolase" evidence="3">
    <location>
        <begin position="21"/>
        <end position="516"/>
    </location>
</feature>
<dbReference type="ESTHER" id="9homo-a0a0c9uuw5">
    <property type="family name" value="Fungal_carboxylesterase_lipase"/>
</dbReference>
<evidence type="ECO:0000313" key="6">
    <source>
        <dbReference type="Proteomes" id="UP000054279"/>
    </source>
</evidence>
<dbReference type="EMBL" id="KN837218">
    <property type="protein sequence ID" value="KIJ33057.1"/>
    <property type="molecule type" value="Genomic_DNA"/>
</dbReference>
<evidence type="ECO:0000259" key="4">
    <source>
        <dbReference type="Pfam" id="PF00135"/>
    </source>
</evidence>
<dbReference type="PROSITE" id="PS00122">
    <property type="entry name" value="CARBOXYLESTERASE_B_1"/>
    <property type="match status" value="1"/>
</dbReference>
<accession>A0A0C9UUW5</accession>
<dbReference type="Pfam" id="PF00135">
    <property type="entry name" value="COesterase"/>
    <property type="match status" value="1"/>
</dbReference>
<dbReference type="InterPro" id="IPR002018">
    <property type="entry name" value="CarbesteraseB"/>
</dbReference>
<evidence type="ECO:0000256" key="3">
    <source>
        <dbReference type="RuleBase" id="RU361235"/>
    </source>
</evidence>
<dbReference type="Proteomes" id="UP000054279">
    <property type="component" value="Unassembled WGS sequence"/>
</dbReference>
<dbReference type="AlphaFoldDB" id="A0A0C9UUW5"/>
<comment type="similarity">
    <text evidence="1 3">Belongs to the type-B carboxylesterase/lipase family.</text>
</comment>
<dbReference type="PANTHER" id="PTHR43918">
    <property type="entry name" value="ACETYLCHOLINESTERASE"/>
    <property type="match status" value="1"/>
</dbReference>
<name>A0A0C9UUW5_SPHS4</name>
<keyword evidence="2 3" id="KW-0378">Hydrolase</keyword>
<dbReference type="InterPro" id="IPR050654">
    <property type="entry name" value="AChE-related_enzymes"/>
</dbReference>
<evidence type="ECO:0000313" key="5">
    <source>
        <dbReference type="EMBL" id="KIJ33057.1"/>
    </source>
</evidence>
<keyword evidence="3" id="KW-0732">Signal</keyword>
<evidence type="ECO:0000256" key="2">
    <source>
        <dbReference type="ARBA" id="ARBA00022801"/>
    </source>
</evidence>
<evidence type="ECO:0000256" key="1">
    <source>
        <dbReference type="ARBA" id="ARBA00005964"/>
    </source>
</evidence>
<keyword evidence="6" id="KW-1185">Reference proteome</keyword>
<dbReference type="OrthoDB" id="408631at2759"/>
<dbReference type="SUPFAM" id="SSF53474">
    <property type="entry name" value="alpha/beta-Hydrolases"/>
    <property type="match status" value="1"/>
</dbReference>
<proteinExistence type="inferred from homology"/>
<sequence length="516" mass="55983">MLQGKTLLVLLIGCFKSVFSGTQPIVKTTSGILRGVLDDEVMSFKGIPFAHPPLGPLRFEPPVPILTPSTSRDATALGPSCLQQFGTIGIVNASFDILLFNTPPTPENEDCLFLNVWTPADTGGAKKAVMVWLFGGGFAFGSGSFVVYDGTSFAKNQDIIVVTPNYRTNVFGFPGAEELFPEKVNLGFYDQDLALQWVQDNIAAFGGDPKKVTIMGESAGAQSVLQVIQRHPVDTPFRAGIIESGAIPTLYPPTNFSAFDTLAQAVNCSQSPGEERLACLKNVPPEVIHAWANGPEGVEFIPTTDNITWFRNPIERISQHKTAKVPLLLGTNQDDGTLFAVGQTSLEGLIEGLSLMVTIEQVRALYPGLSDVQIIPLAIRDFLLICENRSISTALIGIGMTDIFRYIYGAVFQDLQILPNIGAYHFSEVKEIFGTFNRSTATAAEATLSHTMQTVWANFIKNPTSSPAPNWKKWVPNNNTKALAKLAFQGNVKLSNVVDASPAELYDVPCKLLQLI</sequence>
<dbReference type="HOGENOM" id="CLU_006586_15_0_1"/>
<feature type="signal peptide" evidence="3">
    <location>
        <begin position="1"/>
        <end position="20"/>
    </location>
</feature>
<gene>
    <name evidence="5" type="ORF">M422DRAFT_70484</name>
</gene>
<dbReference type="InterPro" id="IPR019826">
    <property type="entry name" value="Carboxylesterase_B_AS"/>
</dbReference>
<dbReference type="PROSITE" id="PS00941">
    <property type="entry name" value="CARBOXYLESTERASE_B_2"/>
    <property type="match status" value="1"/>
</dbReference>
<protein>
    <recommendedName>
        <fullName evidence="3">Carboxylic ester hydrolase</fullName>
        <ecNumber evidence="3">3.1.1.-</ecNumber>
    </recommendedName>
</protein>
<organism evidence="5 6">
    <name type="scientific">Sphaerobolus stellatus (strain SS14)</name>
    <dbReference type="NCBI Taxonomy" id="990650"/>
    <lineage>
        <taxon>Eukaryota</taxon>
        <taxon>Fungi</taxon>
        <taxon>Dikarya</taxon>
        <taxon>Basidiomycota</taxon>
        <taxon>Agaricomycotina</taxon>
        <taxon>Agaricomycetes</taxon>
        <taxon>Phallomycetidae</taxon>
        <taxon>Geastrales</taxon>
        <taxon>Sphaerobolaceae</taxon>
        <taxon>Sphaerobolus</taxon>
    </lineage>
</organism>
<dbReference type="GO" id="GO:0052689">
    <property type="term" value="F:carboxylic ester hydrolase activity"/>
    <property type="evidence" value="ECO:0007669"/>
    <property type="project" value="TreeGrafter"/>
</dbReference>
<dbReference type="EC" id="3.1.1.-" evidence="3"/>